<reference evidence="1" key="1">
    <citation type="journal article" date="2015" name="Proc. Natl. Acad. Sci. U.S.A.">
        <title>Networks of energetic and metabolic interactions define dynamics in microbial communities.</title>
        <authorList>
            <person name="Embree M."/>
            <person name="Liu J.K."/>
            <person name="Al-Bassam M.M."/>
            <person name="Zengler K."/>
        </authorList>
    </citation>
    <scope>NUCLEOTIDE SEQUENCE</scope>
</reference>
<evidence type="ECO:0000313" key="1">
    <source>
        <dbReference type="EMBL" id="KUG02964.1"/>
    </source>
</evidence>
<protein>
    <submittedName>
        <fullName evidence="1">Uncharacterized protein</fullName>
    </submittedName>
</protein>
<gene>
    <name evidence="1" type="ORF">ASZ90_019647</name>
</gene>
<dbReference type="EMBL" id="LNQE01001899">
    <property type="protein sequence ID" value="KUG02964.1"/>
    <property type="molecule type" value="Genomic_DNA"/>
</dbReference>
<organism evidence="1">
    <name type="scientific">hydrocarbon metagenome</name>
    <dbReference type="NCBI Taxonomy" id="938273"/>
    <lineage>
        <taxon>unclassified sequences</taxon>
        <taxon>metagenomes</taxon>
        <taxon>ecological metagenomes</taxon>
    </lineage>
</organism>
<dbReference type="AlphaFoldDB" id="A0A0W8E2W1"/>
<name>A0A0W8E2W1_9ZZZZ</name>
<accession>A0A0W8E2W1</accession>
<comment type="caution">
    <text evidence="1">The sequence shown here is derived from an EMBL/GenBank/DDBJ whole genome shotgun (WGS) entry which is preliminary data.</text>
</comment>
<proteinExistence type="predicted"/>
<sequence>MAGSYYTCNVKAESEYLTLVDPQPGAEQLRKRSVSVYE</sequence>